<dbReference type="Proteomes" id="UP000505377">
    <property type="component" value="Plasmid unnamed3"/>
</dbReference>
<proteinExistence type="predicted"/>
<organism evidence="1 2">
    <name type="scientific">Pseudonocardia broussonetiae</name>
    <dbReference type="NCBI Taxonomy" id="2736640"/>
    <lineage>
        <taxon>Bacteria</taxon>
        <taxon>Bacillati</taxon>
        <taxon>Actinomycetota</taxon>
        <taxon>Actinomycetes</taxon>
        <taxon>Pseudonocardiales</taxon>
        <taxon>Pseudonocardiaceae</taxon>
        <taxon>Pseudonocardia</taxon>
    </lineage>
</organism>
<name>A0A6M6JTP3_9PSEU</name>
<evidence type="ECO:0000313" key="1">
    <source>
        <dbReference type="EMBL" id="QJY51238.1"/>
    </source>
</evidence>
<sequence length="73" mass="8214">MTPPATRRKFTMLVDPADDDRAHRVVDDVVARAGIRPTKQMRADVVRALFAEADQDPALRERLAARLRDSMPS</sequence>
<reference evidence="1 2" key="1">
    <citation type="submission" date="2020-05" db="EMBL/GenBank/DDBJ databases">
        <authorList>
            <person name="Mo P."/>
        </authorList>
    </citation>
    <scope>NUCLEOTIDE SEQUENCE [LARGE SCALE GENOMIC DNA]</scope>
    <source>
        <strain evidence="1 2">Gen01</strain>
        <plasmid evidence="1 2">unnamed3</plasmid>
    </source>
</reference>
<protein>
    <submittedName>
        <fullName evidence="1">Uncharacterized protein</fullName>
    </submittedName>
</protein>
<gene>
    <name evidence="1" type="ORF">HOP40_35240</name>
</gene>
<dbReference type="RefSeq" id="WP_172170150.1">
    <property type="nucleotide sequence ID" value="NZ_CP053567.1"/>
</dbReference>
<accession>A0A6M6JTP3</accession>
<dbReference type="KEGG" id="pbro:HOP40_35240"/>
<geneLocation type="plasmid" evidence="1 2">
    <name>unnamed3</name>
</geneLocation>
<keyword evidence="1" id="KW-0614">Plasmid</keyword>
<keyword evidence="2" id="KW-1185">Reference proteome</keyword>
<dbReference type="AlphaFoldDB" id="A0A6M6JTP3"/>
<evidence type="ECO:0000313" key="2">
    <source>
        <dbReference type="Proteomes" id="UP000505377"/>
    </source>
</evidence>
<dbReference type="EMBL" id="CP053567">
    <property type="protein sequence ID" value="QJY51238.1"/>
    <property type="molecule type" value="Genomic_DNA"/>
</dbReference>